<feature type="signal peptide" evidence="4">
    <location>
        <begin position="1"/>
        <end position="35"/>
    </location>
</feature>
<reference evidence="7" key="1">
    <citation type="submission" date="2018-05" db="EMBL/GenBank/DDBJ databases">
        <title>Reclassification of Methylarcula marina and Methylarcula terricola as Paracoccus methylarcula sp.nov., comb.nov. and Paracoccus terricola comb.nov.</title>
        <authorList>
            <person name="Shmareva M.N."/>
            <person name="Doronina N.V."/>
            <person name="Vasilenko O.V."/>
            <person name="Tarlachkov S.V."/>
            <person name="Trotsenko Y.A."/>
        </authorList>
    </citation>
    <scope>NUCLEOTIDE SEQUENCE [LARGE SCALE GENOMIC DNA]</scope>
    <source>
        <strain evidence="7">VKM B-2159</strain>
    </source>
</reference>
<keyword evidence="3" id="KW-0998">Cell outer membrane</keyword>
<dbReference type="Pfam" id="PF08479">
    <property type="entry name" value="POTRA_2"/>
    <property type="match status" value="1"/>
</dbReference>
<dbReference type="PANTHER" id="PTHR34597">
    <property type="entry name" value="SLR1661 PROTEIN"/>
    <property type="match status" value="1"/>
</dbReference>
<evidence type="ECO:0000259" key="5">
    <source>
        <dbReference type="Pfam" id="PF03865"/>
    </source>
</evidence>
<dbReference type="EMBL" id="PXNQ02000001">
    <property type="protein sequence ID" value="RNF35915.1"/>
    <property type="molecule type" value="Genomic_DNA"/>
</dbReference>
<evidence type="ECO:0000256" key="4">
    <source>
        <dbReference type="SAM" id="SignalP"/>
    </source>
</evidence>
<sequence>MAKTDTTPAGPVAIWQRVLVISAATLCLLAPPAQTQTASSVTPESFQPSLRDLSGSVVFSGNTGTQAPAGSDQIGITLAGVDLQGAFPQMAAANIAFEQRLTRGRIPVSELFEASSDLEAAYAEAGYVLARVVLPQQTLRDGGVLRITVVDGFVEAVDTSQTPPEIRSRIETLTDPLVNRRGLTMTQLERQLLLAGDVTGVALGSALAAGQRPGGTVIALDPQFRKVTGFIGFDNFAPSGLGSIAPDDLNGLVVNSGFELNSLLSYGETFYGRLSASPKGLFTSDPRYRVLAVGAVMPVGPSGLALNVEVTTSDTTPDTDGIATRSDFDRQSFRLIYPWIRTRKLNLTTQLMLDRQKDRLTLLDTGLDPVFRDQITALRLGASLSYPHDDGSLSEAGLTLSRGIDALGARTAADAAADGVPLSRQGADATFTKLVVSATHQRAIGERFALDLTGRFQTSFGDPLVTSEQFSIAGPGELSAFDTGDLRGDSGWVIRAELSSPRDIEVRGTPLTFSPYLFAGAGEVRIAQPTALETADESAHAFGIGIDLISRTGSRFRSNSLRIEYGRGERDNGSDNTRVSLSGNFRF</sequence>
<proteinExistence type="predicted"/>
<dbReference type="GO" id="GO:0098046">
    <property type="term" value="C:type V protein secretion system complex"/>
    <property type="evidence" value="ECO:0007669"/>
    <property type="project" value="TreeGrafter"/>
</dbReference>
<name>A0A422R0Y4_9RHOB</name>
<feature type="domain" description="Polypeptide-transport-associated ShlB-type" evidence="6">
    <location>
        <begin position="103"/>
        <end position="152"/>
    </location>
</feature>
<dbReference type="InterPro" id="IPR013686">
    <property type="entry name" value="Polypept-transport_assoc_ShlB"/>
</dbReference>
<keyword evidence="8" id="KW-1185">Reference proteome</keyword>
<protein>
    <submittedName>
        <fullName evidence="7">ShlB/FhaC/HecB family hemolysin secretion/activation protein</fullName>
    </submittedName>
</protein>
<gene>
    <name evidence="7" type="ORF">A7A09_000375</name>
</gene>
<keyword evidence="2" id="KW-0812">Transmembrane</keyword>
<dbReference type="OrthoDB" id="7497550at2"/>
<feature type="chain" id="PRO_5019375218" evidence="4">
    <location>
        <begin position="36"/>
        <end position="587"/>
    </location>
</feature>
<dbReference type="Pfam" id="PF03865">
    <property type="entry name" value="ShlB"/>
    <property type="match status" value="1"/>
</dbReference>
<evidence type="ECO:0000256" key="1">
    <source>
        <dbReference type="ARBA" id="ARBA00022452"/>
    </source>
</evidence>
<evidence type="ECO:0000256" key="3">
    <source>
        <dbReference type="ARBA" id="ARBA00023237"/>
    </source>
</evidence>
<keyword evidence="1" id="KW-1134">Transmembrane beta strand</keyword>
<dbReference type="PANTHER" id="PTHR34597:SF6">
    <property type="entry name" value="BLR6126 PROTEIN"/>
    <property type="match status" value="1"/>
</dbReference>
<evidence type="ECO:0000313" key="7">
    <source>
        <dbReference type="EMBL" id="RNF35915.1"/>
    </source>
</evidence>
<feature type="domain" description="Haemolysin activator HlyB C-terminal" evidence="5">
    <location>
        <begin position="254"/>
        <end position="539"/>
    </location>
</feature>
<dbReference type="Gene3D" id="3.10.20.310">
    <property type="entry name" value="membrane protein fhac"/>
    <property type="match status" value="1"/>
</dbReference>
<evidence type="ECO:0000259" key="6">
    <source>
        <dbReference type="Pfam" id="PF08479"/>
    </source>
</evidence>
<dbReference type="Gene3D" id="2.40.160.50">
    <property type="entry name" value="membrane protein fhac: a member of the omp85/tpsb transporter family"/>
    <property type="match status" value="1"/>
</dbReference>
<dbReference type="GO" id="GO:0008320">
    <property type="term" value="F:protein transmembrane transporter activity"/>
    <property type="evidence" value="ECO:0007669"/>
    <property type="project" value="TreeGrafter"/>
</dbReference>
<evidence type="ECO:0000256" key="2">
    <source>
        <dbReference type="ARBA" id="ARBA00022692"/>
    </source>
</evidence>
<keyword evidence="1" id="KW-0472">Membrane</keyword>
<dbReference type="RefSeq" id="WP_106689313.1">
    <property type="nucleotide sequence ID" value="NZ_PXNQ02000001.1"/>
</dbReference>
<organism evidence="7 8">
    <name type="scientific">Paracoccus methylarcula</name>
    <dbReference type="NCBI Taxonomy" id="72022"/>
    <lineage>
        <taxon>Bacteria</taxon>
        <taxon>Pseudomonadati</taxon>
        <taxon>Pseudomonadota</taxon>
        <taxon>Alphaproteobacteria</taxon>
        <taxon>Rhodobacterales</taxon>
        <taxon>Paracoccaceae</taxon>
        <taxon>Paracoccus</taxon>
    </lineage>
</organism>
<comment type="caution">
    <text evidence="7">The sequence shown here is derived from an EMBL/GenBank/DDBJ whole genome shotgun (WGS) entry which is preliminary data.</text>
</comment>
<dbReference type="Proteomes" id="UP000238137">
    <property type="component" value="Unassembled WGS sequence"/>
</dbReference>
<dbReference type="InterPro" id="IPR051544">
    <property type="entry name" value="TPS_OM_transporter"/>
</dbReference>
<dbReference type="AlphaFoldDB" id="A0A422R0Y4"/>
<dbReference type="GO" id="GO:0046819">
    <property type="term" value="P:protein secretion by the type V secretion system"/>
    <property type="evidence" value="ECO:0007669"/>
    <property type="project" value="TreeGrafter"/>
</dbReference>
<accession>A0A422R0Y4</accession>
<evidence type="ECO:0000313" key="8">
    <source>
        <dbReference type="Proteomes" id="UP000238137"/>
    </source>
</evidence>
<dbReference type="InterPro" id="IPR005565">
    <property type="entry name" value="Hemolysn_activator_HlyB_C"/>
</dbReference>
<keyword evidence="4" id="KW-0732">Signal</keyword>